<dbReference type="Pfam" id="PF13692">
    <property type="entry name" value="Glyco_trans_1_4"/>
    <property type="match status" value="1"/>
</dbReference>
<name>A0A0P0YQM9_9ENTR</name>
<dbReference type="EMBL" id="AB924568">
    <property type="protein sequence ID" value="BAT23558.1"/>
    <property type="molecule type" value="Genomic_DNA"/>
</dbReference>
<organism evidence="1">
    <name type="scientific">Klebsiella sp. 7824</name>
    <dbReference type="NCBI Taxonomy" id="1497807"/>
    <lineage>
        <taxon>Bacteria</taxon>
        <taxon>Pseudomonadati</taxon>
        <taxon>Pseudomonadota</taxon>
        <taxon>Gammaproteobacteria</taxon>
        <taxon>Enterobacterales</taxon>
        <taxon>Enterobacteriaceae</taxon>
        <taxon>Klebsiella/Raoultella group</taxon>
        <taxon>Klebsiella</taxon>
    </lineage>
</organism>
<dbReference type="AlphaFoldDB" id="A0A0P0YQM9"/>
<dbReference type="SUPFAM" id="SSF53756">
    <property type="entry name" value="UDP-Glycosyltransferase/glycogen phosphorylase"/>
    <property type="match status" value="1"/>
</dbReference>
<evidence type="ECO:0000313" key="1">
    <source>
        <dbReference type="EMBL" id="BAT23558.1"/>
    </source>
</evidence>
<accession>A0A0P0YQM9</accession>
<dbReference type="GO" id="GO:0016740">
    <property type="term" value="F:transferase activity"/>
    <property type="evidence" value="ECO:0007669"/>
    <property type="project" value="UniProtKB-KW"/>
</dbReference>
<gene>
    <name evidence="1" type="primary">wckO</name>
</gene>
<proteinExistence type="predicted"/>
<sequence length="389" mass="44195">MNILFLTTILPIKAKSGGEIVTKQIITGLISNGADVDVVGYVRPDETNLSLPNNYNVAEARVIETQGHKKETLKWLLSSLVKKVPFSSEKYVGAKFLEIVNVKLKQKQYDYIFIDHTQMLWICDYFSNDQRVILISHNVESQLYDDLANDSSNWLKRNILRLESSKLKKLELSSIKTINQVWSLSENDTAYYSKLNNSAYNSLTCITFDALPLLEPDLQPLPEANYDVSLLGTWSWDANMKGLRWFFDNVYPLLPMEITIQVAGKGADWLTDKYKNVKYKGFVEDAHEFLSKSKVIAIPSISGAGVQIKTLDAITIGRPIVASEFALRGLEDIPSYVYSSRQASEMAKQIMTNLERKVSQNDLLALKHECNEWYSSKINKFKEVILGRL</sequence>
<reference evidence="1" key="1">
    <citation type="submission" date="2014-04" db="EMBL/GenBank/DDBJ databases">
        <authorList>
            <person name="Harrison E."/>
        </authorList>
    </citation>
    <scope>NUCLEOTIDE SEQUENCE</scope>
    <source>
        <strain evidence="1">7824</strain>
    </source>
</reference>
<protein>
    <submittedName>
        <fullName evidence="1">Glycosyl transferase</fullName>
    </submittedName>
</protein>
<reference evidence="1" key="2">
    <citation type="journal article" date="2015" name="Sci. Rep.">
        <title>Genetic analysis of capsular polysaccharide synthesis gene clusters in 79 capsular types of Klebsiella spp.</title>
        <authorList>
            <person name="Pan Y.J."/>
            <person name="Lin T.L."/>
            <person name="Chen C.T."/>
            <person name="Chen Y.Y."/>
            <person name="Hsieh P.F."/>
            <person name="Hsu C.R."/>
            <person name="Wu M.C."/>
            <person name="Wang J.T."/>
        </authorList>
    </citation>
    <scope>NUCLEOTIDE SEQUENCE</scope>
    <source>
        <strain evidence="1">7824</strain>
    </source>
</reference>
<dbReference type="Gene3D" id="3.40.50.2000">
    <property type="entry name" value="Glycogen Phosphorylase B"/>
    <property type="match status" value="1"/>
</dbReference>
<keyword evidence="1" id="KW-0808">Transferase</keyword>